<evidence type="ECO:0000256" key="1">
    <source>
        <dbReference type="ARBA" id="ARBA00004167"/>
    </source>
</evidence>
<feature type="domain" description="Tyrosine specific protein phosphatases" evidence="13">
    <location>
        <begin position="982"/>
        <end position="1053"/>
    </location>
</feature>
<evidence type="ECO:0000256" key="6">
    <source>
        <dbReference type="ARBA" id="ARBA00022912"/>
    </source>
</evidence>
<dbReference type="PROSITE" id="PS50853">
    <property type="entry name" value="FN3"/>
    <property type="match status" value="3"/>
</dbReference>
<dbReference type="InterPro" id="IPR003961">
    <property type="entry name" value="FN3_dom"/>
</dbReference>
<feature type="domain" description="Tyrosine-protein phosphatase" evidence="12">
    <location>
        <begin position="1094"/>
        <end position="1355"/>
    </location>
</feature>
<keyword evidence="6" id="KW-0904">Protein phosphatase</keyword>
<feature type="domain" description="Fibronectin type-III" evidence="15">
    <location>
        <begin position="414"/>
        <end position="521"/>
    </location>
</feature>
<dbReference type="Gene3D" id="3.90.190.10">
    <property type="entry name" value="Protein tyrosine phosphatase superfamily"/>
    <property type="match status" value="2"/>
</dbReference>
<feature type="transmembrane region" description="Helical" evidence="11">
    <location>
        <begin position="712"/>
        <end position="733"/>
    </location>
</feature>
<evidence type="ECO:0000256" key="5">
    <source>
        <dbReference type="ARBA" id="ARBA00022801"/>
    </source>
</evidence>
<protein>
    <recommendedName>
        <fullName evidence="2">protein-tyrosine-phosphatase</fullName>
        <ecNumber evidence="2">3.1.3.48</ecNumber>
    </recommendedName>
</protein>
<evidence type="ECO:0000259" key="14">
    <source>
        <dbReference type="PROSITE" id="PS50835"/>
    </source>
</evidence>
<dbReference type="EC" id="3.1.3.48" evidence="2"/>
<dbReference type="SMART" id="SM00409">
    <property type="entry name" value="IG"/>
    <property type="match status" value="2"/>
</dbReference>
<evidence type="ECO:0000313" key="16">
    <source>
        <dbReference type="Proteomes" id="UP000694941"/>
    </source>
</evidence>
<evidence type="ECO:0000256" key="7">
    <source>
        <dbReference type="ARBA" id="ARBA00022989"/>
    </source>
</evidence>
<keyword evidence="9" id="KW-0325">Glycoprotein</keyword>
<dbReference type="SMART" id="SM00408">
    <property type="entry name" value="IGc2"/>
    <property type="match status" value="1"/>
</dbReference>
<dbReference type="InterPro" id="IPR003598">
    <property type="entry name" value="Ig_sub2"/>
</dbReference>
<dbReference type="PANTHER" id="PTHR46957:SF3">
    <property type="entry name" value="CYTOKINE RECEPTOR"/>
    <property type="match status" value="1"/>
</dbReference>
<dbReference type="PROSITE" id="PS00383">
    <property type="entry name" value="TYR_PHOSPHATASE_1"/>
    <property type="match status" value="2"/>
</dbReference>
<organism evidence="16 17">
    <name type="scientific">Limulus polyphemus</name>
    <name type="common">Atlantic horseshoe crab</name>
    <dbReference type="NCBI Taxonomy" id="6850"/>
    <lineage>
        <taxon>Eukaryota</taxon>
        <taxon>Metazoa</taxon>
        <taxon>Ecdysozoa</taxon>
        <taxon>Arthropoda</taxon>
        <taxon>Chelicerata</taxon>
        <taxon>Merostomata</taxon>
        <taxon>Xiphosura</taxon>
        <taxon>Limulidae</taxon>
        <taxon>Limulus</taxon>
    </lineage>
</organism>
<keyword evidence="3 11" id="KW-0812">Transmembrane</keyword>
<dbReference type="CDD" id="cd00096">
    <property type="entry name" value="Ig"/>
    <property type="match status" value="1"/>
</dbReference>
<evidence type="ECO:0000313" key="17">
    <source>
        <dbReference type="RefSeq" id="XP_013780401.2"/>
    </source>
</evidence>
<dbReference type="SUPFAM" id="SSF48726">
    <property type="entry name" value="Immunoglobulin"/>
    <property type="match status" value="2"/>
</dbReference>
<name>A0ABM1BEK3_LIMPO</name>
<accession>A0ABM1BEK3</accession>
<dbReference type="Pfam" id="PF13927">
    <property type="entry name" value="Ig_3"/>
    <property type="match status" value="1"/>
</dbReference>
<dbReference type="SUPFAM" id="SSF49265">
    <property type="entry name" value="Fibronectin type III"/>
    <property type="match status" value="2"/>
</dbReference>
<evidence type="ECO:0000256" key="11">
    <source>
        <dbReference type="SAM" id="Phobius"/>
    </source>
</evidence>
<keyword evidence="8 11" id="KW-0472">Membrane</keyword>
<keyword evidence="7 11" id="KW-1133">Transmembrane helix</keyword>
<dbReference type="Proteomes" id="UP000694941">
    <property type="component" value="Unplaced"/>
</dbReference>
<dbReference type="InterPro" id="IPR029021">
    <property type="entry name" value="Prot-tyrosine_phosphatase-like"/>
</dbReference>
<dbReference type="InterPro" id="IPR013783">
    <property type="entry name" value="Ig-like_fold"/>
</dbReference>
<dbReference type="GeneID" id="106464789"/>
<dbReference type="InterPro" id="IPR036179">
    <property type="entry name" value="Ig-like_dom_sf"/>
</dbReference>
<dbReference type="SMART" id="SM00194">
    <property type="entry name" value="PTPc"/>
    <property type="match status" value="2"/>
</dbReference>
<keyword evidence="5" id="KW-0378">Hydrolase</keyword>
<evidence type="ECO:0000256" key="8">
    <source>
        <dbReference type="ARBA" id="ARBA00023136"/>
    </source>
</evidence>
<reference evidence="17" key="1">
    <citation type="submission" date="2025-08" db="UniProtKB">
        <authorList>
            <consortium name="RefSeq"/>
        </authorList>
    </citation>
    <scope>IDENTIFICATION</scope>
    <source>
        <tissue evidence="17">Muscle</tissue>
    </source>
</reference>
<feature type="domain" description="Fibronectin type-III" evidence="15">
    <location>
        <begin position="301"/>
        <end position="410"/>
    </location>
</feature>
<dbReference type="InterPro" id="IPR036116">
    <property type="entry name" value="FN3_sf"/>
</dbReference>
<evidence type="ECO:0000259" key="12">
    <source>
        <dbReference type="PROSITE" id="PS50055"/>
    </source>
</evidence>
<proteinExistence type="predicted"/>
<evidence type="ECO:0000256" key="10">
    <source>
        <dbReference type="ARBA" id="ARBA00051722"/>
    </source>
</evidence>
<feature type="non-terminal residue" evidence="17">
    <location>
        <position position="1"/>
    </location>
</feature>
<evidence type="ECO:0000256" key="3">
    <source>
        <dbReference type="ARBA" id="ARBA00022692"/>
    </source>
</evidence>
<dbReference type="SMART" id="SM00404">
    <property type="entry name" value="PTPc_motif"/>
    <property type="match status" value="2"/>
</dbReference>
<keyword evidence="4" id="KW-0732">Signal</keyword>
<dbReference type="InterPro" id="IPR003595">
    <property type="entry name" value="Tyr_Pase_cat"/>
</dbReference>
<evidence type="ECO:0000256" key="2">
    <source>
        <dbReference type="ARBA" id="ARBA00013064"/>
    </source>
</evidence>
<dbReference type="Pfam" id="PF00102">
    <property type="entry name" value="Y_phosphatase"/>
    <property type="match status" value="2"/>
</dbReference>
<feature type="domain" description="Ig-like" evidence="14">
    <location>
        <begin position="1"/>
        <end position="98"/>
    </location>
</feature>
<keyword evidence="16" id="KW-1185">Reference proteome</keyword>
<gene>
    <name evidence="17" type="primary">LOC106464789</name>
</gene>
<evidence type="ECO:0000259" key="15">
    <source>
        <dbReference type="PROSITE" id="PS50853"/>
    </source>
</evidence>
<dbReference type="RefSeq" id="XP_013780401.2">
    <property type="nucleotide sequence ID" value="XM_013924947.2"/>
</dbReference>
<sequence>PLSILKHEVEPLLVAYCSTITLTCHVDTSAQESDVWWSFNNENASELPNVTIVTEHAEEGIWKLQLDCPTLKHAGKYVCNAQLKNESDLVYRKEATVNVYVPVFITLEKKETIQLVNGFVYLSCDVLAYPRATVTWEKNGQKIKQDNKHFQIKTINVGVDTVRAAVLIEHLRRSDNGTYTCVASNKYNMSKKAQYVRVDEPPEVSLDEIKADNSRTASLKWHTTFTGNIPVIRFHLRVKNYSTGADWMDVDNNIAANITSYTVRQLAPAMTYGFQIAAINKAGSSQWKSVNITMPSDVPPKVSQIHVFASTNQTLLFGWKRPTHDNGAEITHYILQLQHKGKLVADGILNGTSRVKDNHTDGTLKNPRSNYMYLFGSLVPGEMYAFRVKACNSIGCGDWSNLVEEETFDGMADPPEKVQVKCGFDSKNKQNYINVTWEPPLKARGTIESYNVTMAGEARYKNSNGKIAVDRFKAMHKVKPDMLEFRSTVKPNTNYTVRMCTNNRSGCGPLSFPTKLSSCSTFPVVPTELPQFRLQHMRESRHERHLVLKLQRVSERNGSIRCYRVILIKMKPGASLSSLPPEPSALNLSTYSKVHKEEGLGAYIAEAFTSEHFVSEVVIGDGRHSVCDKFSDHPTNANVRSERSTLQGKEKLDPAAEQENIYDGELAPSTNYTGYVELKITGPNGTVLSKQSPYFSLVETVSTPKPESPESLMTIILGIICGLVLLVLVFVLVQCVVRRKNNHVYDEEGDRIGLTALIRRTIQRNGHIPKGNRSSKLSYVGPVSADDLPNAYVEKHKDNDLFFQHEFESLPEKFKDRTNHASDNPENLCKNRYPDVKAFDQTRVQLPIEDGIKGSDYINANFVEGYRGRKMFICAQGPLERTVVDFWKMIWEHKVTVIVMLTGVEEHGKVKCAQYWSDDEPKEVEKLYTVTVISTIKYSDYIVRKFQVQHKKDGFMDEREILQFHFVLWKDFLAPEQPSWLLRFIKRVNEHYVSDRGPLLVHCSAGVGRTGTFVAIDTLLQELDEEGQVNVYACISNLRRSRNYLVQSLKQYIFVYRALMEHAQFGDTEIEMRHLRDHYALLKGKTGISENTGLELEFKKLGDVIEDPKTSCVGTMDINLNKNRYNFIVPYDTNRVILPPSASRDHCTYINASFIEGYDRSLSFIVTQDPLENTQTEFWRMIKEHNIKVVVVLSDLGEEQTNCPQYWPSEEQEYDYIKVTFQKEVKTDLFIKREFLVTNTKNNDNHIVTHYQYLKWSDSANSSAVPESTLNLIGLIEEVQLTQTLDSNNSPITVHCSGGGDRSSIYVTLSVLIQQLKLEGRVDVFQAARHTRSQRQCMLQTIGQYDFLYRGLLDYMHHYKLLDVGDTPL</sequence>
<evidence type="ECO:0000256" key="9">
    <source>
        <dbReference type="ARBA" id="ARBA00023180"/>
    </source>
</evidence>
<dbReference type="PRINTS" id="PR00700">
    <property type="entry name" value="PRTYPHPHTASE"/>
</dbReference>
<dbReference type="InterPro" id="IPR000242">
    <property type="entry name" value="PTP_cat"/>
</dbReference>
<comment type="subcellular location">
    <subcellularLocation>
        <location evidence="1">Membrane</location>
        <topology evidence="1">Single-pass membrane protein</topology>
    </subcellularLocation>
</comment>
<feature type="domain" description="Fibronectin type-III" evidence="15">
    <location>
        <begin position="200"/>
        <end position="296"/>
    </location>
</feature>
<comment type="catalytic activity">
    <reaction evidence="10">
        <text>O-phospho-L-tyrosyl-[protein] + H2O = L-tyrosyl-[protein] + phosphate</text>
        <dbReference type="Rhea" id="RHEA:10684"/>
        <dbReference type="Rhea" id="RHEA-COMP:10136"/>
        <dbReference type="Rhea" id="RHEA-COMP:20101"/>
        <dbReference type="ChEBI" id="CHEBI:15377"/>
        <dbReference type="ChEBI" id="CHEBI:43474"/>
        <dbReference type="ChEBI" id="CHEBI:46858"/>
        <dbReference type="ChEBI" id="CHEBI:61978"/>
        <dbReference type="EC" id="3.1.3.48"/>
    </reaction>
</comment>
<dbReference type="CDD" id="cd00063">
    <property type="entry name" value="FN3"/>
    <property type="match status" value="3"/>
</dbReference>
<dbReference type="InterPro" id="IPR016130">
    <property type="entry name" value="Tyr_Pase_AS"/>
</dbReference>
<dbReference type="SMART" id="SM00060">
    <property type="entry name" value="FN3"/>
    <property type="match status" value="3"/>
</dbReference>
<dbReference type="PROSITE" id="PS50055">
    <property type="entry name" value="TYR_PHOSPHATASE_PTP"/>
    <property type="match status" value="2"/>
</dbReference>
<feature type="domain" description="Tyrosine-protein phosphatase" evidence="12">
    <location>
        <begin position="803"/>
        <end position="1062"/>
    </location>
</feature>
<dbReference type="CDD" id="cd00047">
    <property type="entry name" value="PTPc"/>
    <property type="match status" value="1"/>
</dbReference>
<dbReference type="InterPro" id="IPR003599">
    <property type="entry name" value="Ig_sub"/>
</dbReference>
<dbReference type="PROSITE" id="PS50056">
    <property type="entry name" value="TYR_PHOSPHATASE_2"/>
    <property type="match status" value="2"/>
</dbReference>
<dbReference type="InterPro" id="IPR007110">
    <property type="entry name" value="Ig-like_dom"/>
</dbReference>
<feature type="domain" description="Tyrosine specific protein phosphatases" evidence="13">
    <location>
        <begin position="1270"/>
        <end position="1346"/>
    </location>
</feature>
<dbReference type="PANTHER" id="PTHR46957">
    <property type="entry name" value="CYTOKINE RECEPTOR"/>
    <property type="match status" value="1"/>
</dbReference>
<feature type="domain" description="Ig-like" evidence="14">
    <location>
        <begin position="102"/>
        <end position="199"/>
    </location>
</feature>
<evidence type="ECO:0000259" key="13">
    <source>
        <dbReference type="PROSITE" id="PS50056"/>
    </source>
</evidence>
<dbReference type="Gene3D" id="2.60.40.10">
    <property type="entry name" value="Immunoglobulins"/>
    <property type="match status" value="5"/>
</dbReference>
<dbReference type="Pfam" id="PF00041">
    <property type="entry name" value="fn3"/>
    <property type="match status" value="3"/>
</dbReference>
<dbReference type="PROSITE" id="PS50835">
    <property type="entry name" value="IG_LIKE"/>
    <property type="match status" value="2"/>
</dbReference>
<dbReference type="InterPro" id="IPR000387">
    <property type="entry name" value="Tyr_Pase_dom"/>
</dbReference>
<dbReference type="InterPro" id="IPR050713">
    <property type="entry name" value="RTP_Phos/Ushers"/>
</dbReference>
<dbReference type="SUPFAM" id="SSF52799">
    <property type="entry name" value="(Phosphotyrosine protein) phosphatases II"/>
    <property type="match status" value="2"/>
</dbReference>
<evidence type="ECO:0000256" key="4">
    <source>
        <dbReference type="ARBA" id="ARBA00022729"/>
    </source>
</evidence>